<dbReference type="InterPro" id="IPR013122">
    <property type="entry name" value="PKD1_2_channel"/>
</dbReference>
<keyword evidence="2 6" id="KW-0812">Transmembrane</keyword>
<evidence type="ECO:0000256" key="5">
    <source>
        <dbReference type="SAM" id="MobiDB-lite"/>
    </source>
</evidence>
<keyword evidence="4 6" id="KW-0472">Membrane</keyword>
<keyword evidence="3 6" id="KW-1133">Transmembrane helix</keyword>
<dbReference type="InterPro" id="IPR051223">
    <property type="entry name" value="Polycystin"/>
</dbReference>
<dbReference type="PROSITE" id="PS50060">
    <property type="entry name" value="MAM_2"/>
    <property type="match status" value="1"/>
</dbReference>
<feature type="domain" description="MAM" evidence="7">
    <location>
        <begin position="481"/>
        <end position="663"/>
    </location>
</feature>
<proteinExistence type="predicted"/>
<dbReference type="Gene3D" id="2.60.120.200">
    <property type="match status" value="1"/>
</dbReference>
<evidence type="ECO:0000256" key="3">
    <source>
        <dbReference type="ARBA" id="ARBA00022989"/>
    </source>
</evidence>
<dbReference type="SMART" id="SM00137">
    <property type="entry name" value="MAM"/>
    <property type="match status" value="1"/>
</dbReference>
<feature type="transmembrane region" description="Helical" evidence="6">
    <location>
        <begin position="1413"/>
        <end position="1438"/>
    </location>
</feature>
<dbReference type="InterPro" id="IPR000998">
    <property type="entry name" value="MAM_dom"/>
</dbReference>
<sequence length="1727" mass="192338">MAAIVDGDGVLGVSAFGMGLTDADGEMLQAPAAGWNICHRNHTMEGHFEKVCIFDGDIFINGLPFRNAELSEGKSFGGSFSVDLYEGEWELRYAFTNFTWYAPNQYGRDIPLVFPAIRGSVCYNDPTDNSTQVCEAWDPCPNAGECACSWMDGAYTCIDDSHWAQFNPVTMMFDDEALRKALAPEVAAYPEWSDALQLANWWGTPQAPDVPYWGRRHAPRTEFEEDWSNDCYIFTLVLRSPGLDWGNEVLEIWVADEVPANATQAELAAARRELLTEVTAGDSCKTIELFMCLDKQYIFNQKNLGNDYLTGHKAPALYYGLGYELYRGYSSSPGELMMRGNLPWPTLRESNNEACPDGDVAIDARLATELPWCLRVDESFCQWGPNVPHGTYCNPTEAHENFSTNPYIVDPPDGPDGPVNCPPTNGLCEVHSDYWTYGSADVYACGAAALDIWNVTDDDWGDDLSIDITVLAELTESARDVDCQFSGENICTNFDSGVVGDISWGISGGGSSSTPGTGPLKDGDQTPEDQVFAVLESTAANSYMGAIDSPVFVLDGPALCRFYYNMYGKRVSKAQFLVLEGNDHMTSDSEEDRLQLVADNIDNYEWRVIWSLAYDQGPMWHKAEVLIPANATQIRFEGYVETEFGDLALIDIRLQGYSEAANSTDFVAGDSWNFRDYVDPGAARNATADPIRCYSSYKVYRTDEEVDRKAWTEDKGVAVECDAGETHCFAISYWETVSLTEYVLNADFIPTNPANEPETFTAIAGCWSDFANSWLRGVARGAVPASVCHEIFGQDKNAWSPLSECVGCEGDLCNVPGGQDPDWYENSMGTSASALRESGDYYIDDDGSIEMISMMGYGSCENAFVGDGFCDREYNTLACGYDLGDCCTDGDKFQGCSAPWLAATYPDYEKWWTHIVINNGVFAETMPYMVYNAVKDKLLVEYADSVDWELTEEEAEEYKANISTSMPTLACPDCASYDRFEQPYRSVPFDVVVEEGNKVTGEDTPYEMFAHTADGDFQARFLSFPNMLLYGPLITQKREQPQSCRAYSQFDDVVPPDFLENWCAGGEASRDAFGEDATFDDTSAMYRETNDALLDELYAPHERRVSGQPFGFFYDMGTEGARDYPIVLDVNFNVSRIDDVFTLLQDGQYIDISTRELKFQALLLNLNSKHVTYLEYTAELRKEGSVSFDFDVHIIDTVPYGDPDDHVRIFFELLFLALLIVLSVSELTELARGGLDYFRDLGNAIDLAAFGIRFAMIDAWFKYARLCNDFDPPRYEPIYDALAVARILKPSAFINELQDTYDEIEDISDAISYFDLMLSISMVLMTMQLIKNLDFSPFLGIISRTVSGAGYDLVLFAVLLVLVIGVYGFLGSLLYGNTKDEFATLAESCFTMLLALAGMYDGSDLGTDAMTRAFFWSFMCIAYFIMLSALLAIIVNAYEGVTSSRERQRQDPVVFSVRQMWREGVFYSPPIHMEDMSRVVRSLAPQGAKGRFVKEDPEASRQKGGADAILQLLLHGLPKQERCSVEEVANDGLYAKLRDSPGPKVSRGQLLSVRLSRDMTWMVFDHHLVKLILQVAAMESGASHHGFDEKAADAFARLLLGRYGSENIDLNKDGSISEDEASALEALIDVQDFVHDPLLPAKVKLEKVFSRFNQSTAEGHTNIANVKITQVEDRARAERRATSIYYSSQAQAATRRPASNGAGPRRPNRSQSGARDYGPKNPRLDFN</sequence>
<dbReference type="PANTHER" id="PTHR10877:SF183">
    <property type="entry name" value="AT14535P-RELATED"/>
    <property type="match status" value="1"/>
</dbReference>
<dbReference type="Pfam" id="PF00629">
    <property type="entry name" value="MAM"/>
    <property type="match status" value="1"/>
</dbReference>
<dbReference type="PANTHER" id="PTHR10877">
    <property type="entry name" value="POLYCYSTIN FAMILY MEMBER"/>
    <property type="match status" value="1"/>
</dbReference>
<evidence type="ECO:0000313" key="8">
    <source>
        <dbReference type="EMBL" id="CAD9257157.1"/>
    </source>
</evidence>
<feature type="transmembrane region" description="Helical" evidence="6">
    <location>
        <begin position="1382"/>
        <end position="1401"/>
    </location>
</feature>
<evidence type="ECO:0000256" key="4">
    <source>
        <dbReference type="ARBA" id="ARBA00023136"/>
    </source>
</evidence>
<dbReference type="Gene3D" id="1.10.287.70">
    <property type="match status" value="1"/>
</dbReference>
<protein>
    <recommendedName>
        <fullName evidence="7">MAM domain-containing protein</fullName>
    </recommendedName>
</protein>
<feature type="region of interest" description="Disordered" evidence="5">
    <location>
        <begin position="1683"/>
        <end position="1727"/>
    </location>
</feature>
<dbReference type="InterPro" id="IPR013320">
    <property type="entry name" value="ConA-like_dom_sf"/>
</dbReference>
<name>A0A7S1U5C9_9STRA</name>
<feature type="transmembrane region" description="Helical" evidence="6">
    <location>
        <begin position="1351"/>
        <end position="1370"/>
    </location>
</feature>
<evidence type="ECO:0000256" key="1">
    <source>
        <dbReference type="ARBA" id="ARBA00004141"/>
    </source>
</evidence>
<dbReference type="EMBL" id="HBGJ01024289">
    <property type="protein sequence ID" value="CAD9257157.1"/>
    <property type="molecule type" value="Transcribed_RNA"/>
</dbReference>
<organism evidence="8">
    <name type="scientific">Phaeomonas parva</name>
    <dbReference type="NCBI Taxonomy" id="124430"/>
    <lineage>
        <taxon>Eukaryota</taxon>
        <taxon>Sar</taxon>
        <taxon>Stramenopiles</taxon>
        <taxon>Ochrophyta</taxon>
        <taxon>Pinguiophyceae</taxon>
        <taxon>Pinguiochrysidales</taxon>
        <taxon>Pinguiochrysidaceae</taxon>
        <taxon>Phaeomonas</taxon>
    </lineage>
</organism>
<evidence type="ECO:0000256" key="6">
    <source>
        <dbReference type="SAM" id="Phobius"/>
    </source>
</evidence>
<dbReference type="SUPFAM" id="SSF49899">
    <property type="entry name" value="Concanavalin A-like lectins/glucanases"/>
    <property type="match status" value="1"/>
</dbReference>
<comment type="subcellular location">
    <subcellularLocation>
        <location evidence="1">Membrane</location>
        <topology evidence="1">Multi-pass membrane protein</topology>
    </subcellularLocation>
</comment>
<reference evidence="8" key="1">
    <citation type="submission" date="2021-01" db="EMBL/GenBank/DDBJ databases">
        <authorList>
            <person name="Corre E."/>
            <person name="Pelletier E."/>
            <person name="Niang G."/>
            <person name="Scheremetjew M."/>
            <person name="Finn R."/>
            <person name="Kale V."/>
            <person name="Holt S."/>
            <person name="Cochrane G."/>
            <person name="Meng A."/>
            <person name="Brown T."/>
            <person name="Cohen L."/>
        </authorList>
    </citation>
    <scope>NUCLEOTIDE SEQUENCE</scope>
    <source>
        <strain evidence="8">CCMP2877</strain>
    </source>
</reference>
<evidence type="ECO:0000259" key="7">
    <source>
        <dbReference type="PROSITE" id="PS50060"/>
    </source>
</evidence>
<accession>A0A7S1U5C9</accession>
<dbReference type="Gene3D" id="4.10.470.20">
    <property type="match status" value="1"/>
</dbReference>
<dbReference type="GO" id="GO:0016020">
    <property type="term" value="C:membrane"/>
    <property type="evidence" value="ECO:0007669"/>
    <property type="project" value="UniProtKB-SubCell"/>
</dbReference>
<gene>
    <name evidence="8" type="ORF">PPAR1163_LOCUS15528</name>
</gene>
<evidence type="ECO:0000256" key="2">
    <source>
        <dbReference type="ARBA" id="ARBA00022692"/>
    </source>
</evidence>
<dbReference type="Pfam" id="PF08016">
    <property type="entry name" value="PKD_channel"/>
    <property type="match status" value="1"/>
</dbReference>